<dbReference type="NCBIfam" id="TIGR01083">
    <property type="entry name" value="nth"/>
    <property type="match status" value="1"/>
</dbReference>
<dbReference type="Proteomes" id="UP000000933">
    <property type="component" value="Chromosome"/>
</dbReference>
<evidence type="ECO:0000256" key="10">
    <source>
        <dbReference type="ARBA" id="ARBA00023239"/>
    </source>
</evidence>
<keyword evidence="7 12" id="KW-0411">Iron-sulfur</keyword>
<evidence type="ECO:0000256" key="1">
    <source>
        <dbReference type="ARBA" id="ARBA00008343"/>
    </source>
</evidence>
<accession>D5HBU3</accession>
<dbReference type="GO" id="GO:0051539">
    <property type="term" value="F:4 iron, 4 sulfur cluster binding"/>
    <property type="evidence" value="ECO:0007669"/>
    <property type="project" value="UniProtKB-UniRule"/>
</dbReference>
<keyword evidence="11 12" id="KW-0326">Glycosidase</keyword>
<gene>
    <name evidence="12 15" type="primary">nth</name>
    <name evidence="15" type="ordered locus">SRM_02577</name>
</gene>
<reference evidence="15 16" key="1">
    <citation type="journal article" date="2010" name="ISME J.">
        <title>Fine-scale evolution: genomic, phenotypic and ecological differentiation in two coexisting Salinibacter ruber strains.</title>
        <authorList>
            <person name="Pena A."/>
            <person name="Teeling H."/>
            <person name="Huerta-Cepas J."/>
            <person name="Santos F."/>
            <person name="Yarza P."/>
            <person name="Brito-Echeverria J."/>
            <person name="Lucio M."/>
            <person name="Schmitt-Kopplin P."/>
            <person name="Meseguer I."/>
            <person name="Schenowitz C."/>
            <person name="Dossat C."/>
            <person name="Barbe V."/>
            <person name="Dopazo J."/>
            <person name="Rossello-Mora R."/>
            <person name="Schuler M."/>
            <person name="Glockner F.O."/>
            <person name="Amann R."/>
            <person name="Gabaldon T."/>
            <person name="Anton J."/>
        </authorList>
    </citation>
    <scope>NUCLEOTIDE SEQUENCE [LARGE SCALE GENOMIC DNA]</scope>
    <source>
        <strain evidence="15 16">M8</strain>
    </source>
</reference>
<dbReference type="KEGG" id="srm:SRM_02577"/>
<dbReference type="InterPro" id="IPR023170">
    <property type="entry name" value="HhH_base_excis_C"/>
</dbReference>
<feature type="region of interest" description="Disordered" evidence="13">
    <location>
        <begin position="23"/>
        <end position="64"/>
    </location>
</feature>
<evidence type="ECO:0000313" key="15">
    <source>
        <dbReference type="EMBL" id="CBH25498.1"/>
    </source>
</evidence>
<keyword evidence="4 12" id="KW-0227">DNA damage</keyword>
<evidence type="ECO:0000256" key="2">
    <source>
        <dbReference type="ARBA" id="ARBA00022485"/>
    </source>
</evidence>
<feature type="binding site" evidence="12">
    <location>
        <position position="301"/>
    </location>
    <ligand>
        <name>[4Fe-4S] cluster</name>
        <dbReference type="ChEBI" id="CHEBI:49883"/>
    </ligand>
</feature>
<evidence type="ECO:0000256" key="8">
    <source>
        <dbReference type="ARBA" id="ARBA00023125"/>
    </source>
</evidence>
<dbReference type="InterPro" id="IPR000445">
    <property type="entry name" value="HhH_motif"/>
</dbReference>
<evidence type="ECO:0000256" key="6">
    <source>
        <dbReference type="ARBA" id="ARBA00023004"/>
    </source>
</evidence>
<comment type="cofactor">
    <cofactor evidence="12">
        <name>[4Fe-4S] cluster</name>
        <dbReference type="ChEBI" id="CHEBI:49883"/>
    </cofactor>
    <text evidence="12">Binds 1 [4Fe-4S] cluster.</text>
</comment>
<keyword evidence="5 12" id="KW-0378">Hydrolase</keyword>
<keyword evidence="15" id="KW-0540">Nuclease</keyword>
<dbReference type="InterPro" id="IPR011257">
    <property type="entry name" value="DNA_glycosylase"/>
</dbReference>
<sequence length="386" mass="43116">MFWAGSWTRRALCPNMEYTGSPGRMVTIDTSDSAESRGGWAESGAAPPPSSSATPSAHRRDRMETEGAMGHDVKHWANWSRLERSPAPWVQRADVIFEPAHPSPVGRSDRADVVLEELRERIDRPTTELQYDTPYQLLVAVILSAQCTDERVNKATPDLFDAYPTVEALAEATPDDIHPYIQSITFPNNKAGYLARMARQVVDNFDGKVPETIDDLETLTGVGRKTARVVAQVAHDADALPVDTHVFRVANRIGLVKEDATTPKKVEQQLKRVIPKAEWGEAHHLLILHGRYTCTARSPDCHDCPIHEECKHYGRLQRLPDPIDGLDSSAGTYYCTTSDHYFDDPETHVDRYDLEQVACPRCGSMQVVRTSTGEPTKQVKDYRVNG</sequence>
<dbReference type="SMART" id="SM00525">
    <property type="entry name" value="FES"/>
    <property type="match status" value="1"/>
</dbReference>
<dbReference type="EMBL" id="FP565814">
    <property type="protein sequence ID" value="CBH25498.1"/>
    <property type="molecule type" value="Genomic_DNA"/>
</dbReference>
<comment type="catalytic activity">
    <reaction evidence="12">
        <text>2'-deoxyribonucleotide-(2'-deoxyribose 5'-phosphate)-2'-deoxyribonucleotide-DNA = a 3'-end 2'-deoxyribonucleotide-(2,3-dehydro-2,3-deoxyribose 5'-phosphate)-DNA + a 5'-end 5'-phospho-2'-deoxyribonucleoside-DNA + H(+)</text>
        <dbReference type="Rhea" id="RHEA:66592"/>
        <dbReference type="Rhea" id="RHEA-COMP:13180"/>
        <dbReference type="Rhea" id="RHEA-COMP:16897"/>
        <dbReference type="Rhea" id="RHEA-COMP:17067"/>
        <dbReference type="ChEBI" id="CHEBI:15378"/>
        <dbReference type="ChEBI" id="CHEBI:136412"/>
        <dbReference type="ChEBI" id="CHEBI:157695"/>
        <dbReference type="ChEBI" id="CHEBI:167181"/>
        <dbReference type="EC" id="4.2.99.18"/>
    </reaction>
</comment>
<dbReference type="GO" id="GO:0019104">
    <property type="term" value="F:DNA N-glycosylase activity"/>
    <property type="evidence" value="ECO:0007669"/>
    <property type="project" value="UniProtKB-UniRule"/>
</dbReference>
<dbReference type="HAMAP" id="MF_00942">
    <property type="entry name" value="Nth"/>
    <property type="match status" value="1"/>
</dbReference>
<name>D5HBU3_SALRM</name>
<proteinExistence type="inferred from homology"/>
<dbReference type="SUPFAM" id="SSF48150">
    <property type="entry name" value="DNA-glycosylase"/>
    <property type="match status" value="1"/>
</dbReference>
<protein>
    <recommendedName>
        <fullName evidence="12">Endonuclease III</fullName>
        <ecNumber evidence="12">4.2.99.18</ecNumber>
    </recommendedName>
    <alternativeName>
        <fullName evidence="12">DNA-(apurinic or apyrimidinic site) lyase</fullName>
    </alternativeName>
</protein>
<dbReference type="GO" id="GO:0046872">
    <property type="term" value="F:metal ion binding"/>
    <property type="evidence" value="ECO:0007669"/>
    <property type="project" value="UniProtKB-KW"/>
</dbReference>
<evidence type="ECO:0000256" key="7">
    <source>
        <dbReference type="ARBA" id="ARBA00023014"/>
    </source>
</evidence>
<keyword evidence="9 12" id="KW-0234">DNA repair</keyword>
<feature type="binding site" evidence="12">
    <location>
        <position position="294"/>
    </location>
    <ligand>
        <name>[4Fe-4S] cluster</name>
        <dbReference type="ChEBI" id="CHEBI:49883"/>
    </ligand>
</feature>
<dbReference type="FunFam" id="1.10.1670.10:FF:000001">
    <property type="entry name" value="Endonuclease III"/>
    <property type="match status" value="1"/>
</dbReference>
<comment type="function">
    <text evidence="12">DNA repair enzyme that has both DNA N-glycosylase activity and AP-lyase activity. The DNA N-glycosylase activity releases various damaged pyrimidines from DNA by cleaving the N-glycosidic bond, leaving an AP (apurinic/apyrimidinic) site. The AP-lyase activity cleaves the phosphodiester bond 3' to the AP site by a beta-elimination, leaving a 3'-terminal unsaturated sugar and a product with a terminal 5'-phosphate.</text>
</comment>
<evidence type="ECO:0000259" key="14">
    <source>
        <dbReference type="SMART" id="SM00478"/>
    </source>
</evidence>
<dbReference type="Pfam" id="PF10576">
    <property type="entry name" value="EndIII_4Fe-2S"/>
    <property type="match status" value="1"/>
</dbReference>
<dbReference type="CDD" id="cd00056">
    <property type="entry name" value="ENDO3c"/>
    <property type="match status" value="1"/>
</dbReference>
<evidence type="ECO:0000256" key="5">
    <source>
        <dbReference type="ARBA" id="ARBA00022801"/>
    </source>
</evidence>
<evidence type="ECO:0000256" key="11">
    <source>
        <dbReference type="ARBA" id="ARBA00023295"/>
    </source>
</evidence>
<keyword evidence="3 12" id="KW-0479">Metal-binding</keyword>
<dbReference type="EC" id="4.2.99.18" evidence="12"/>
<keyword evidence="15" id="KW-0255">Endonuclease</keyword>
<dbReference type="Pfam" id="PF00730">
    <property type="entry name" value="HhH-GPD"/>
    <property type="match status" value="1"/>
</dbReference>
<dbReference type="GO" id="GO:0140078">
    <property type="term" value="F:class I DNA-(apurinic or apyrimidinic site) endonuclease activity"/>
    <property type="evidence" value="ECO:0007669"/>
    <property type="project" value="UniProtKB-EC"/>
</dbReference>
<dbReference type="Gene3D" id="1.10.340.30">
    <property type="entry name" value="Hypothetical protein, domain 2"/>
    <property type="match status" value="1"/>
</dbReference>
<dbReference type="PATRIC" id="fig|761659.10.peg.2811"/>
<keyword evidence="2 12" id="KW-0004">4Fe-4S</keyword>
<evidence type="ECO:0000256" key="9">
    <source>
        <dbReference type="ARBA" id="ARBA00023204"/>
    </source>
</evidence>
<comment type="similarity">
    <text evidence="1 12">Belongs to the Nth/MutY family.</text>
</comment>
<evidence type="ECO:0000256" key="3">
    <source>
        <dbReference type="ARBA" id="ARBA00022723"/>
    </source>
</evidence>
<dbReference type="Gene3D" id="1.10.1670.10">
    <property type="entry name" value="Helix-hairpin-Helix base-excision DNA repair enzymes (C-terminal)"/>
    <property type="match status" value="1"/>
</dbReference>
<dbReference type="FunFam" id="1.10.340.30:FF:000001">
    <property type="entry name" value="Endonuclease III"/>
    <property type="match status" value="1"/>
</dbReference>
<keyword evidence="10 12" id="KW-0456">Lyase</keyword>
<feature type="binding site" evidence="12">
    <location>
        <position position="310"/>
    </location>
    <ligand>
        <name>[4Fe-4S] cluster</name>
        <dbReference type="ChEBI" id="CHEBI:49883"/>
    </ligand>
</feature>
<keyword evidence="6 12" id="KW-0408">Iron</keyword>
<dbReference type="HOGENOM" id="CLU_012862_3_3_10"/>
<dbReference type="InterPro" id="IPR003651">
    <property type="entry name" value="Endonuclease3_FeS-loop_motif"/>
</dbReference>
<dbReference type="InterPro" id="IPR005759">
    <property type="entry name" value="Nth"/>
</dbReference>
<dbReference type="GO" id="GO:0006285">
    <property type="term" value="P:base-excision repair, AP site formation"/>
    <property type="evidence" value="ECO:0007669"/>
    <property type="project" value="TreeGrafter"/>
</dbReference>
<dbReference type="SMART" id="SM00478">
    <property type="entry name" value="ENDO3c"/>
    <property type="match status" value="1"/>
</dbReference>
<dbReference type="PANTHER" id="PTHR10359:SF18">
    <property type="entry name" value="ENDONUCLEASE III"/>
    <property type="match status" value="1"/>
</dbReference>
<feature type="domain" description="HhH-GPD" evidence="14">
    <location>
        <begin position="143"/>
        <end position="292"/>
    </location>
</feature>
<feature type="binding site" evidence="12">
    <location>
        <position position="304"/>
    </location>
    <ligand>
        <name>[4Fe-4S] cluster</name>
        <dbReference type="ChEBI" id="CHEBI:49883"/>
    </ligand>
</feature>
<evidence type="ECO:0000313" key="16">
    <source>
        <dbReference type="Proteomes" id="UP000000933"/>
    </source>
</evidence>
<evidence type="ECO:0000256" key="4">
    <source>
        <dbReference type="ARBA" id="ARBA00022763"/>
    </source>
</evidence>
<dbReference type="AlphaFoldDB" id="D5HBU3"/>
<dbReference type="GO" id="GO:0003677">
    <property type="term" value="F:DNA binding"/>
    <property type="evidence" value="ECO:0007669"/>
    <property type="project" value="UniProtKB-UniRule"/>
</dbReference>
<reference evidence="16" key="2">
    <citation type="submission" date="2010-04" db="EMBL/GenBank/DDBJ databases">
        <title>Genome sequence of Salinibacter ruber M8.</title>
        <authorList>
            <consortium name="Genoscope"/>
        </authorList>
    </citation>
    <scope>NUCLEOTIDE SEQUENCE [LARGE SCALE GENOMIC DNA]</scope>
    <source>
        <strain evidence="16">M8</strain>
    </source>
</reference>
<keyword evidence="8 12" id="KW-0238">DNA-binding</keyword>
<organism evidence="15 16">
    <name type="scientific">Salinibacter ruber (strain M8)</name>
    <dbReference type="NCBI Taxonomy" id="761659"/>
    <lineage>
        <taxon>Bacteria</taxon>
        <taxon>Pseudomonadati</taxon>
        <taxon>Rhodothermota</taxon>
        <taxon>Rhodothermia</taxon>
        <taxon>Rhodothermales</taxon>
        <taxon>Salinibacteraceae</taxon>
        <taxon>Salinibacter</taxon>
    </lineage>
</organism>
<dbReference type="PANTHER" id="PTHR10359">
    <property type="entry name" value="A/G-SPECIFIC ADENINE GLYCOSYLASE/ENDONUCLEASE III"/>
    <property type="match status" value="1"/>
</dbReference>
<dbReference type="InterPro" id="IPR003265">
    <property type="entry name" value="HhH-GPD_domain"/>
</dbReference>
<evidence type="ECO:0000256" key="13">
    <source>
        <dbReference type="SAM" id="MobiDB-lite"/>
    </source>
</evidence>
<evidence type="ECO:0000256" key="12">
    <source>
        <dbReference type="HAMAP-Rule" id="MF_00942"/>
    </source>
</evidence>
<dbReference type="Pfam" id="PF00633">
    <property type="entry name" value="HHH"/>
    <property type="match status" value="1"/>
</dbReference>